<dbReference type="PROSITE" id="PS50217">
    <property type="entry name" value="BZIP"/>
    <property type="match status" value="1"/>
</dbReference>
<name>A0A2Z6Q4K5_9GLOM</name>
<evidence type="ECO:0000313" key="3">
    <source>
        <dbReference type="EMBL" id="GBB85063.1"/>
    </source>
</evidence>
<gene>
    <name evidence="4" type="ORF">RCL2_002580000</name>
    <name evidence="3" type="ORF">RclHR1_11640001</name>
</gene>
<dbReference type="GO" id="GO:0003700">
    <property type="term" value="F:DNA-binding transcription factor activity"/>
    <property type="evidence" value="ECO:0007669"/>
    <property type="project" value="InterPro"/>
</dbReference>
<dbReference type="InterPro" id="IPR046347">
    <property type="entry name" value="bZIP_sf"/>
</dbReference>
<dbReference type="InterPro" id="IPR004827">
    <property type="entry name" value="bZIP"/>
</dbReference>
<reference evidence="4" key="2">
    <citation type="submission" date="2019-10" db="EMBL/GenBank/DDBJ databases">
        <title>Conservation and host-specific expression of non-tandemly repeated heterogenous ribosome RNA gene in arbuscular mycorrhizal fungi.</title>
        <authorList>
            <person name="Maeda T."/>
            <person name="Kobayashi Y."/>
            <person name="Nakagawa T."/>
            <person name="Ezawa T."/>
            <person name="Yamaguchi K."/>
            <person name="Bino T."/>
            <person name="Nishimoto Y."/>
            <person name="Shigenobu S."/>
            <person name="Kawaguchi M."/>
        </authorList>
    </citation>
    <scope>NUCLEOTIDE SEQUENCE</scope>
    <source>
        <strain evidence="4">HR1</strain>
    </source>
</reference>
<comment type="caution">
    <text evidence="3">The sequence shown here is derived from an EMBL/GenBank/DDBJ whole genome shotgun (WGS) entry which is preliminary data.</text>
</comment>
<dbReference type="EMBL" id="BLAL01000278">
    <property type="protein sequence ID" value="GES99288.1"/>
    <property type="molecule type" value="Genomic_DNA"/>
</dbReference>
<sequence>MKNMENKEIYEILNDYELFEDKPLLSSQGIQQNQPLCNISSSFSPRSSKFSNNMEKKKLQNERKKMLNRKAAARLRQKKKKEINELQDSNKNLKDEIEKIDCIIMKLKQQIMELEIEEK</sequence>
<dbReference type="SUPFAM" id="SSF57959">
    <property type="entry name" value="Leucine zipper domain"/>
    <property type="match status" value="1"/>
</dbReference>
<feature type="compositionally biased region" description="Low complexity" evidence="1">
    <location>
        <begin position="42"/>
        <end position="51"/>
    </location>
</feature>
<dbReference type="Pfam" id="PF00170">
    <property type="entry name" value="bZIP_1"/>
    <property type="match status" value="1"/>
</dbReference>
<accession>A0A2Z6Q4K5</accession>
<evidence type="ECO:0000259" key="2">
    <source>
        <dbReference type="PROSITE" id="PS50217"/>
    </source>
</evidence>
<evidence type="ECO:0000313" key="5">
    <source>
        <dbReference type="Proteomes" id="UP000247702"/>
    </source>
</evidence>
<proteinExistence type="predicted"/>
<dbReference type="OrthoDB" id="2420743at2759"/>
<dbReference type="EMBL" id="BEXD01000185">
    <property type="protein sequence ID" value="GBB85063.1"/>
    <property type="molecule type" value="Genomic_DNA"/>
</dbReference>
<feature type="domain" description="BZIP" evidence="2">
    <location>
        <begin position="58"/>
        <end position="119"/>
    </location>
</feature>
<dbReference type="Proteomes" id="UP000615446">
    <property type="component" value="Unassembled WGS sequence"/>
</dbReference>
<evidence type="ECO:0000313" key="4">
    <source>
        <dbReference type="EMBL" id="GES99288.1"/>
    </source>
</evidence>
<reference evidence="3 5" key="1">
    <citation type="submission" date="2017-11" db="EMBL/GenBank/DDBJ databases">
        <title>The genome of Rhizophagus clarus HR1 reveals common genetic basis of auxotrophy among arbuscular mycorrhizal fungi.</title>
        <authorList>
            <person name="Kobayashi Y."/>
        </authorList>
    </citation>
    <scope>NUCLEOTIDE SEQUENCE [LARGE SCALE GENOMIC DNA]</scope>
    <source>
        <strain evidence="3 5">HR1</strain>
    </source>
</reference>
<feature type="region of interest" description="Disordered" evidence="1">
    <location>
        <begin position="42"/>
        <end position="63"/>
    </location>
</feature>
<dbReference type="Proteomes" id="UP000247702">
    <property type="component" value="Unassembled WGS sequence"/>
</dbReference>
<organism evidence="3 5">
    <name type="scientific">Rhizophagus clarus</name>
    <dbReference type="NCBI Taxonomy" id="94130"/>
    <lineage>
        <taxon>Eukaryota</taxon>
        <taxon>Fungi</taxon>
        <taxon>Fungi incertae sedis</taxon>
        <taxon>Mucoromycota</taxon>
        <taxon>Glomeromycotina</taxon>
        <taxon>Glomeromycetes</taxon>
        <taxon>Glomerales</taxon>
        <taxon>Glomeraceae</taxon>
        <taxon>Rhizophagus</taxon>
    </lineage>
</organism>
<dbReference type="Gene3D" id="1.20.5.170">
    <property type="match status" value="1"/>
</dbReference>
<keyword evidence="5" id="KW-1185">Reference proteome</keyword>
<dbReference type="AlphaFoldDB" id="A0A2Z6Q4K5"/>
<protein>
    <recommendedName>
        <fullName evidence="2">BZIP domain-containing protein</fullName>
    </recommendedName>
</protein>
<evidence type="ECO:0000256" key="1">
    <source>
        <dbReference type="SAM" id="MobiDB-lite"/>
    </source>
</evidence>
<feature type="compositionally biased region" description="Basic and acidic residues" evidence="1">
    <location>
        <begin position="54"/>
        <end position="63"/>
    </location>
</feature>